<evidence type="ECO:0000256" key="1">
    <source>
        <dbReference type="SAM" id="MobiDB-lite"/>
    </source>
</evidence>
<reference evidence="4 5" key="1">
    <citation type="journal article" date="2012" name="Proc. Natl. Acad. Sci. U.S.A.">
        <title>Comparative genomics of Ceriporiopsis subvermispora and Phanerochaete chrysosporium provide insight into selective ligninolysis.</title>
        <authorList>
            <person name="Fernandez-Fueyo E."/>
            <person name="Ruiz-Duenas F.J."/>
            <person name="Ferreira P."/>
            <person name="Floudas D."/>
            <person name="Hibbett D.S."/>
            <person name="Canessa P."/>
            <person name="Larrondo L.F."/>
            <person name="James T.Y."/>
            <person name="Seelenfreund D."/>
            <person name="Lobos S."/>
            <person name="Polanco R."/>
            <person name="Tello M."/>
            <person name="Honda Y."/>
            <person name="Watanabe T."/>
            <person name="Watanabe T."/>
            <person name="Ryu J.S."/>
            <person name="Kubicek C.P."/>
            <person name="Schmoll M."/>
            <person name="Gaskell J."/>
            <person name="Hammel K.E."/>
            <person name="St John F.J."/>
            <person name="Vanden Wymelenberg A."/>
            <person name="Sabat G."/>
            <person name="Splinter BonDurant S."/>
            <person name="Syed K."/>
            <person name="Yadav J.S."/>
            <person name="Doddapaneni H."/>
            <person name="Subramanian V."/>
            <person name="Lavin J.L."/>
            <person name="Oguiza J.A."/>
            <person name="Perez G."/>
            <person name="Pisabarro A.G."/>
            <person name="Ramirez L."/>
            <person name="Santoyo F."/>
            <person name="Master E."/>
            <person name="Coutinho P.M."/>
            <person name="Henrissat B."/>
            <person name="Lombard V."/>
            <person name="Magnuson J.K."/>
            <person name="Kuees U."/>
            <person name="Hori C."/>
            <person name="Igarashi K."/>
            <person name="Samejima M."/>
            <person name="Held B.W."/>
            <person name="Barry K.W."/>
            <person name="LaButti K.M."/>
            <person name="Lapidus A."/>
            <person name="Lindquist E.A."/>
            <person name="Lucas S.M."/>
            <person name="Riley R."/>
            <person name="Salamov A.A."/>
            <person name="Hoffmeister D."/>
            <person name="Schwenk D."/>
            <person name="Hadar Y."/>
            <person name="Yarden O."/>
            <person name="de Vries R.P."/>
            <person name="Wiebenga A."/>
            <person name="Stenlid J."/>
            <person name="Eastwood D."/>
            <person name="Grigoriev I.V."/>
            <person name="Berka R.M."/>
            <person name="Blanchette R.A."/>
            <person name="Kersten P."/>
            <person name="Martinez A.T."/>
            <person name="Vicuna R."/>
            <person name="Cullen D."/>
        </authorList>
    </citation>
    <scope>NUCLEOTIDE SEQUENCE [LARGE SCALE GENOMIC DNA]</scope>
    <source>
        <strain evidence="4 5">B</strain>
    </source>
</reference>
<feature type="transmembrane region" description="Helical" evidence="2">
    <location>
        <begin position="117"/>
        <end position="142"/>
    </location>
</feature>
<dbReference type="Pfam" id="PF20152">
    <property type="entry name" value="DUF6534"/>
    <property type="match status" value="1"/>
</dbReference>
<dbReference type="STRING" id="914234.M2R1E4"/>
<feature type="region of interest" description="Disordered" evidence="1">
    <location>
        <begin position="307"/>
        <end position="329"/>
    </location>
</feature>
<dbReference type="PANTHER" id="PTHR40465">
    <property type="entry name" value="CHROMOSOME 1, WHOLE GENOME SHOTGUN SEQUENCE"/>
    <property type="match status" value="1"/>
</dbReference>
<feature type="compositionally biased region" description="Basic and acidic residues" evidence="1">
    <location>
        <begin position="307"/>
        <end position="317"/>
    </location>
</feature>
<feature type="transmembrane region" description="Helical" evidence="2">
    <location>
        <begin position="12"/>
        <end position="34"/>
    </location>
</feature>
<organism evidence="4 5">
    <name type="scientific">Ceriporiopsis subvermispora (strain B)</name>
    <name type="common">White-rot fungus</name>
    <name type="synonym">Gelatoporia subvermispora</name>
    <dbReference type="NCBI Taxonomy" id="914234"/>
    <lineage>
        <taxon>Eukaryota</taxon>
        <taxon>Fungi</taxon>
        <taxon>Dikarya</taxon>
        <taxon>Basidiomycota</taxon>
        <taxon>Agaricomycotina</taxon>
        <taxon>Agaricomycetes</taxon>
        <taxon>Polyporales</taxon>
        <taxon>Gelatoporiaceae</taxon>
        <taxon>Gelatoporia</taxon>
    </lineage>
</organism>
<keyword evidence="2" id="KW-1133">Transmembrane helix</keyword>
<protein>
    <recommendedName>
        <fullName evidence="3">DUF6534 domain-containing protein</fullName>
    </recommendedName>
</protein>
<sequence length="329" mass="36304">MTNAATIAHGPGLLGTILNVFLYGIMFTQTYLYYSTFRSDRLWLKLFVAGLFVADTVNCVFDIWWIYVVVINHFGDFSALEAGNWVFVTDPAMVGMIATSVQLFFAWRIKVLLQNNWIVGLVIFSALGSIFGGLGTAIAIHYVPDFLEFERFRAVVIVWLILAAVCDTTITVSLTLHLRRHRTGVATTDYLLDKIIRLTVQNGLITTLWAIADLITYLATPTGAHLALNFPLAKLYTNSLLSTLNSRSSGSSSTRNTTEFSSPGMIHHGGLHDLTSRECGDAVPVSFSATIHAEVFVDVEVEEAHEMGNMEQKHDVEWSGSSSLGSREA</sequence>
<feature type="compositionally biased region" description="Low complexity" evidence="1">
    <location>
        <begin position="244"/>
        <end position="258"/>
    </location>
</feature>
<gene>
    <name evidence="4" type="ORF">CERSUDRAFT_99088</name>
</gene>
<dbReference type="AlphaFoldDB" id="M2R1E4"/>
<keyword evidence="5" id="KW-1185">Reference proteome</keyword>
<name>M2R1E4_CERS8</name>
<dbReference type="Proteomes" id="UP000016930">
    <property type="component" value="Unassembled WGS sequence"/>
</dbReference>
<feature type="transmembrane region" description="Helical" evidence="2">
    <location>
        <begin position="154"/>
        <end position="176"/>
    </location>
</feature>
<keyword evidence="2" id="KW-0812">Transmembrane</keyword>
<dbReference type="EMBL" id="KB445809">
    <property type="protein sequence ID" value="EMD32711.1"/>
    <property type="molecule type" value="Genomic_DNA"/>
</dbReference>
<dbReference type="OrthoDB" id="3183258at2759"/>
<evidence type="ECO:0000313" key="4">
    <source>
        <dbReference type="EMBL" id="EMD32711.1"/>
    </source>
</evidence>
<proteinExistence type="predicted"/>
<evidence type="ECO:0000313" key="5">
    <source>
        <dbReference type="Proteomes" id="UP000016930"/>
    </source>
</evidence>
<evidence type="ECO:0000259" key="3">
    <source>
        <dbReference type="Pfam" id="PF20152"/>
    </source>
</evidence>
<evidence type="ECO:0000256" key="2">
    <source>
        <dbReference type="SAM" id="Phobius"/>
    </source>
</evidence>
<dbReference type="PANTHER" id="PTHR40465:SF1">
    <property type="entry name" value="DUF6534 DOMAIN-CONTAINING PROTEIN"/>
    <property type="match status" value="1"/>
</dbReference>
<accession>M2R1E4</accession>
<feature type="domain" description="DUF6534" evidence="3">
    <location>
        <begin position="163"/>
        <end position="249"/>
    </location>
</feature>
<keyword evidence="2" id="KW-0472">Membrane</keyword>
<dbReference type="InterPro" id="IPR045339">
    <property type="entry name" value="DUF6534"/>
</dbReference>
<feature type="transmembrane region" description="Helical" evidence="2">
    <location>
        <begin position="46"/>
        <end position="70"/>
    </location>
</feature>
<feature type="transmembrane region" description="Helical" evidence="2">
    <location>
        <begin position="82"/>
        <end position="105"/>
    </location>
</feature>
<feature type="compositionally biased region" description="Polar residues" evidence="1">
    <location>
        <begin position="319"/>
        <end position="329"/>
    </location>
</feature>
<dbReference type="HOGENOM" id="CLU_046025_2_0_1"/>
<feature type="region of interest" description="Disordered" evidence="1">
    <location>
        <begin position="244"/>
        <end position="265"/>
    </location>
</feature>